<keyword evidence="2" id="KW-1185">Reference proteome</keyword>
<accession>A0ACB9S2Q4</accession>
<protein>
    <submittedName>
        <fullName evidence="1">Uncharacterized protein</fullName>
    </submittedName>
</protein>
<dbReference type="Proteomes" id="UP001057402">
    <property type="component" value="Chromosome 2"/>
</dbReference>
<organism evidence="1 2">
    <name type="scientific">Melastoma candidum</name>
    <dbReference type="NCBI Taxonomy" id="119954"/>
    <lineage>
        <taxon>Eukaryota</taxon>
        <taxon>Viridiplantae</taxon>
        <taxon>Streptophyta</taxon>
        <taxon>Embryophyta</taxon>
        <taxon>Tracheophyta</taxon>
        <taxon>Spermatophyta</taxon>
        <taxon>Magnoliopsida</taxon>
        <taxon>eudicotyledons</taxon>
        <taxon>Gunneridae</taxon>
        <taxon>Pentapetalae</taxon>
        <taxon>rosids</taxon>
        <taxon>malvids</taxon>
        <taxon>Myrtales</taxon>
        <taxon>Melastomataceae</taxon>
        <taxon>Melastomatoideae</taxon>
        <taxon>Melastomateae</taxon>
        <taxon>Melastoma</taxon>
    </lineage>
</organism>
<reference evidence="2" key="1">
    <citation type="journal article" date="2023" name="Front. Plant Sci.">
        <title>Chromosomal-level genome assembly of Melastoma candidum provides insights into trichome evolution.</title>
        <authorList>
            <person name="Zhong Y."/>
            <person name="Wu W."/>
            <person name="Sun C."/>
            <person name="Zou P."/>
            <person name="Liu Y."/>
            <person name="Dai S."/>
            <person name="Zhou R."/>
        </authorList>
    </citation>
    <scope>NUCLEOTIDE SEQUENCE [LARGE SCALE GENOMIC DNA]</scope>
</reference>
<evidence type="ECO:0000313" key="1">
    <source>
        <dbReference type="EMBL" id="KAI4385450.1"/>
    </source>
</evidence>
<name>A0ACB9S2Q4_9MYRT</name>
<dbReference type="EMBL" id="CM042881">
    <property type="protein sequence ID" value="KAI4385450.1"/>
    <property type="molecule type" value="Genomic_DNA"/>
</dbReference>
<comment type="caution">
    <text evidence="1">The sequence shown here is derived from an EMBL/GenBank/DDBJ whole genome shotgun (WGS) entry which is preliminary data.</text>
</comment>
<evidence type="ECO:0000313" key="2">
    <source>
        <dbReference type="Proteomes" id="UP001057402"/>
    </source>
</evidence>
<sequence>MRDVVSCLGQSAVGVLPSTSMSCKAYARDACVSPSVRNKVVCTYRTMLSSQRKILITVTWSLTHMGRGLAIGFGSDPAAEFGLSMSGSRFSRKKKGKQEIEARDSRIEVFWDFSNATYDVGPEPLVGFYILVVIDSEKALLLGDGPNLVKPLQSRFSLISRTEHCTGNALYSTRARFGDRGPVHDVVIKYVGDYEGGGFKGGGGHRLQVWMDGKVVVRVRRLRWNFRGNQTIFLDGILVDMMWDVHDWFFNPGTTGHAVFMFRTRTGLDSRLWLEEKMVGRDDRDKAEFTLLIYASKTP</sequence>
<proteinExistence type="predicted"/>
<gene>
    <name evidence="1" type="ORF">MLD38_003474</name>
</gene>